<name>A0A1B1Z155_9BACL</name>
<evidence type="ECO:0000256" key="3">
    <source>
        <dbReference type="PIRNR" id="PIRNR021362"/>
    </source>
</evidence>
<feature type="active site" description="Proton donor" evidence="4">
    <location>
        <position position="8"/>
    </location>
</feature>
<dbReference type="InterPro" id="IPR052419">
    <property type="entry name" value="5_3-deoxyribonucleotidase-like"/>
</dbReference>
<dbReference type="Gene3D" id="3.40.50.1000">
    <property type="entry name" value="HAD superfamily/HAD-like"/>
    <property type="match status" value="1"/>
</dbReference>
<feature type="active site" description="Nucleophile" evidence="4">
    <location>
        <position position="6"/>
    </location>
</feature>
<dbReference type="InterPro" id="IPR023214">
    <property type="entry name" value="HAD_sf"/>
</dbReference>
<dbReference type="InterPro" id="IPR010708">
    <property type="entry name" value="5'(3')-deoxyribonucleotidase"/>
</dbReference>
<comment type="similarity">
    <text evidence="1 3">Belongs to the 5'(3')-deoxyribonucleotidase family.</text>
</comment>
<dbReference type="RefSeq" id="WP_066286475.1">
    <property type="nucleotide sequence ID" value="NZ_CP016761.1"/>
</dbReference>
<dbReference type="InterPro" id="IPR036412">
    <property type="entry name" value="HAD-like_sf"/>
</dbReference>
<organism evidence="5 6">
    <name type="scientific">Fictibacillus arsenicus</name>
    <dbReference type="NCBI Taxonomy" id="255247"/>
    <lineage>
        <taxon>Bacteria</taxon>
        <taxon>Bacillati</taxon>
        <taxon>Bacillota</taxon>
        <taxon>Bacilli</taxon>
        <taxon>Bacillales</taxon>
        <taxon>Fictibacillaceae</taxon>
        <taxon>Fictibacillus</taxon>
    </lineage>
</organism>
<evidence type="ECO:0000313" key="5">
    <source>
        <dbReference type="EMBL" id="ANX11019.1"/>
    </source>
</evidence>
<dbReference type="Pfam" id="PF06941">
    <property type="entry name" value="NT5C"/>
    <property type="match status" value="1"/>
</dbReference>
<accession>A0A1B1Z155</accession>
<dbReference type="OrthoDB" id="573782at2"/>
<dbReference type="SUPFAM" id="SSF56784">
    <property type="entry name" value="HAD-like"/>
    <property type="match status" value="1"/>
</dbReference>
<keyword evidence="6" id="KW-1185">Reference proteome</keyword>
<dbReference type="PANTHER" id="PTHR35134">
    <property type="entry name" value="NUCLEOTIDASE YQFW-RELATED"/>
    <property type="match status" value="1"/>
</dbReference>
<dbReference type="STRING" id="255247.ABE41_003300"/>
<dbReference type="InterPro" id="IPR009206">
    <property type="entry name" value="Nucleotidase_putative"/>
</dbReference>
<dbReference type="AlphaFoldDB" id="A0A1B1Z155"/>
<evidence type="ECO:0000256" key="2">
    <source>
        <dbReference type="ARBA" id="ARBA00022801"/>
    </source>
</evidence>
<proteinExistence type="inferred from homology"/>
<dbReference type="EMBL" id="CP016761">
    <property type="protein sequence ID" value="ANX11019.1"/>
    <property type="molecule type" value="Genomic_DNA"/>
</dbReference>
<dbReference type="KEGG" id="far:ABE41_003300"/>
<dbReference type="EC" id="3.1.3.-" evidence="3"/>
<evidence type="ECO:0000313" key="6">
    <source>
        <dbReference type="Proteomes" id="UP000077412"/>
    </source>
</evidence>
<keyword evidence="2 3" id="KW-0378">Hydrolase</keyword>
<dbReference type="Proteomes" id="UP000077412">
    <property type="component" value="Chromosome"/>
</dbReference>
<evidence type="ECO:0000256" key="1">
    <source>
        <dbReference type="ARBA" id="ARBA00009589"/>
    </source>
</evidence>
<dbReference type="PANTHER" id="PTHR35134:SF2">
    <property type="entry name" value="NUCLEOTIDASE YQFW-RELATED"/>
    <property type="match status" value="1"/>
</dbReference>
<protein>
    <recommendedName>
        <fullName evidence="3">Nucleotidase</fullName>
        <ecNumber evidence="3">3.1.3.-</ecNumber>
    </recommendedName>
</protein>
<sequence>MRLGFDIDDTLISLREHAFHIYNKKLKQDLPINVFHTIKTLEIHEPFGLSKKEGNQLWIDSMEEIYFSDCPAYPDAVEVLQELHKQGHEIYYITARPAKHCEQTKKWVEKAGFPVQEGRFFCGMKDEEKIHTIKELHLDYYFDDKPNVLETLTNESVQLYVRDQSYNQHMEFPRLTNWSELKDIVKKHNTSK</sequence>
<dbReference type="GO" id="GO:0009264">
    <property type="term" value="P:deoxyribonucleotide catabolic process"/>
    <property type="evidence" value="ECO:0007669"/>
    <property type="project" value="InterPro"/>
</dbReference>
<evidence type="ECO:0000256" key="4">
    <source>
        <dbReference type="PIRSR" id="PIRSR610708-1"/>
    </source>
</evidence>
<gene>
    <name evidence="5" type="ORF">ABE41_003300</name>
</gene>
<dbReference type="GO" id="GO:0008253">
    <property type="term" value="F:5'-nucleotidase activity"/>
    <property type="evidence" value="ECO:0007669"/>
    <property type="project" value="InterPro"/>
</dbReference>
<dbReference type="PIRSF" id="PIRSF021362">
    <property type="entry name" value="UCP021362_HAD"/>
    <property type="match status" value="1"/>
</dbReference>
<reference evidence="5 6" key="1">
    <citation type="submission" date="2016-08" db="EMBL/GenBank/DDBJ databases">
        <title>Complete genome sequence of Fictibacillus arsenicus G25-54, a strain with toxicity to nematodes and a potential arsenic-resistance activity.</title>
        <authorList>
            <person name="Zheng Z."/>
        </authorList>
    </citation>
    <scope>NUCLEOTIDE SEQUENCE [LARGE SCALE GENOMIC DNA]</scope>
    <source>
        <strain evidence="5 6">G25-54</strain>
    </source>
</reference>